<keyword evidence="3" id="KW-1185">Reference proteome</keyword>
<dbReference type="Proteomes" id="UP001224775">
    <property type="component" value="Unassembled WGS sequence"/>
</dbReference>
<comment type="caution">
    <text evidence="2">The sequence shown here is derived from an EMBL/GenBank/DDBJ whole genome shotgun (WGS) entry which is preliminary data.</text>
</comment>
<evidence type="ECO:0000313" key="2">
    <source>
        <dbReference type="EMBL" id="KAK1742410.1"/>
    </source>
</evidence>
<evidence type="ECO:0000313" key="3">
    <source>
        <dbReference type="Proteomes" id="UP001224775"/>
    </source>
</evidence>
<sequence>MRRKEEELGRKHAEFSAAAEALEKKIALAVAALEESGSSSTPKLKSDNVIPPTEDAKVSNRGDKAKNKTSRVSNRRDTTSKRKTPQVPNYDAASMETDTIQESWTTANDSNIDDELTPPTGKQSRGRSVLGLASKLSRISEDMTEHTKDDTAGKSDNRRASLPTFLALNPIKTKEMKMMRVRRNILKMRMTETNQLK</sequence>
<feature type="compositionally biased region" description="Polar residues" evidence="1">
    <location>
        <begin position="96"/>
        <end position="110"/>
    </location>
</feature>
<gene>
    <name evidence="2" type="ORF">QTG54_006975</name>
</gene>
<protein>
    <submittedName>
        <fullName evidence="2">Uncharacterized protein</fullName>
    </submittedName>
</protein>
<accession>A0AAD9DE60</accession>
<proteinExistence type="predicted"/>
<evidence type="ECO:0000256" key="1">
    <source>
        <dbReference type="SAM" id="MobiDB-lite"/>
    </source>
</evidence>
<dbReference type="EMBL" id="JATAAI010000011">
    <property type="protein sequence ID" value="KAK1742410.1"/>
    <property type="molecule type" value="Genomic_DNA"/>
</dbReference>
<organism evidence="2 3">
    <name type="scientific">Skeletonema marinoi</name>
    <dbReference type="NCBI Taxonomy" id="267567"/>
    <lineage>
        <taxon>Eukaryota</taxon>
        <taxon>Sar</taxon>
        <taxon>Stramenopiles</taxon>
        <taxon>Ochrophyta</taxon>
        <taxon>Bacillariophyta</taxon>
        <taxon>Coscinodiscophyceae</taxon>
        <taxon>Thalassiosirophycidae</taxon>
        <taxon>Thalassiosirales</taxon>
        <taxon>Skeletonemataceae</taxon>
        <taxon>Skeletonema</taxon>
        <taxon>Skeletonema marinoi-dohrnii complex</taxon>
    </lineage>
</organism>
<feature type="region of interest" description="Disordered" evidence="1">
    <location>
        <begin position="33"/>
        <end position="161"/>
    </location>
</feature>
<dbReference type="AlphaFoldDB" id="A0AAD9DE60"/>
<name>A0AAD9DE60_9STRA</name>
<feature type="compositionally biased region" description="Basic and acidic residues" evidence="1">
    <location>
        <begin position="138"/>
        <end position="159"/>
    </location>
</feature>
<reference evidence="2" key="1">
    <citation type="submission" date="2023-06" db="EMBL/GenBank/DDBJ databases">
        <title>Survivors Of The Sea: Transcriptome response of Skeletonema marinoi to long-term dormancy.</title>
        <authorList>
            <person name="Pinder M.I.M."/>
            <person name="Kourtchenko O."/>
            <person name="Robertson E.K."/>
            <person name="Larsson T."/>
            <person name="Maumus F."/>
            <person name="Osuna-Cruz C.M."/>
            <person name="Vancaester E."/>
            <person name="Stenow R."/>
            <person name="Vandepoele K."/>
            <person name="Ploug H."/>
            <person name="Bruchert V."/>
            <person name="Godhe A."/>
            <person name="Topel M."/>
        </authorList>
    </citation>
    <scope>NUCLEOTIDE SEQUENCE</scope>
    <source>
        <strain evidence="2">R05AC</strain>
    </source>
</reference>
<feature type="compositionally biased region" description="Basic and acidic residues" evidence="1">
    <location>
        <begin position="54"/>
        <end position="66"/>
    </location>
</feature>